<dbReference type="EC" id="3.4.21.-" evidence="5"/>
<dbReference type="GO" id="GO:0006508">
    <property type="term" value="P:proteolysis"/>
    <property type="evidence" value="ECO:0007669"/>
    <property type="project" value="UniProtKB-KW"/>
</dbReference>
<keyword evidence="2 5" id="KW-0645">Protease</keyword>
<dbReference type="Proteomes" id="UP001241226">
    <property type="component" value="Chromosome 2"/>
</dbReference>
<feature type="domain" description="Peptidase S1" evidence="4">
    <location>
        <begin position="32"/>
        <end position="285"/>
    </location>
</feature>
<evidence type="ECO:0000256" key="1">
    <source>
        <dbReference type="ARBA" id="ARBA00023157"/>
    </source>
</evidence>
<dbReference type="SUPFAM" id="SSF50494">
    <property type="entry name" value="Trypsin-like serine proteases"/>
    <property type="match status" value="1"/>
</dbReference>
<dbReference type="InterPro" id="IPR020008">
    <property type="entry name" value="GlyGly_CTERM"/>
</dbReference>
<keyword evidence="2 5" id="KW-0378">Hydrolase</keyword>
<dbReference type="Proteomes" id="UP001140979">
    <property type="component" value="Unassembled WGS sequence"/>
</dbReference>
<evidence type="ECO:0000313" key="7">
    <source>
        <dbReference type="Proteomes" id="UP001140979"/>
    </source>
</evidence>
<dbReference type="Pfam" id="PF00089">
    <property type="entry name" value="Trypsin"/>
    <property type="match status" value="1"/>
</dbReference>
<evidence type="ECO:0000313" key="6">
    <source>
        <dbReference type="EMBL" id="WGK87550.1"/>
    </source>
</evidence>
<dbReference type="RefSeq" id="WP_261927693.1">
    <property type="nucleotide sequence ID" value="NZ_CALYLG010000368.1"/>
</dbReference>
<keyword evidence="3" id="KW-0732">Signal</keyword>
<evidence type="ECO:0000256" key="3">
    <source>
        <dbReference type="SAM" id="SignalP"/>
    </source>
</evidence>
<feature type="chain" id="PRO_5040745503" evidence="3">
    <location>
        <begin position="26"/>
        <end position="333"/>
    </location>
</feature>
<dbReference type="PROSITE" id="PS00135">
    <property type="entry name" value="TRYPSIN_SER"/>
    <property type="match status" value="1"/>
</dbReference>
<dbReference type="PROSITE" id="PS50240">
    <property type="entry name" value="TRYPSIN_DOM"/>
    <property type="match status" value="1"/>
</dbReference>
<dbReference type="CDD" id="cd00190">
    <property type="entry name" value="Tryp_SPc"/>
    <property type="match status" value="1"/>
</dbReference>
<dbReference type="EMBL" id="JAKNBA010000052">
    <property type="protein sequence ID" value="MDE1244041.1"/>
    <property type="molecule type" value="Genomic_DNA"/>
</dbReference>
<dbReference type="GO" id="GO:0004252">
    <property type="term" value="F:serine-type endopeptidase activity"/>
    <property type="evidence" value="ECO:0007669"/>
    <property type="project" value="InterPro"/>
</dbReference>
<dbReference type="PRINTS" id="PR00722">
    <property type="entry name" value="CHYMOTRYPSIN"/>
</dbReference>
<dbReference type="AlphaFoldDB" id="A0A9X4EYV0"/>
<sequence length="333" mass="36219">MIRNDIMNKWVVLFSSLAVSSNVCAVDVKPYIVNGSYADVTTFPSMASLFFDQIDYTQVYGIASYCGASLLSNQYVLTAAHCIYGNEKAQLFTSVVPQLQDERDFPNNILEKGKVAAIYYPSTYNNTTLLDDIAILKLETPLTTVSSVNYLKRPDAGADATYRSSSEQFVAVGHGDTSSNVDNNTLLLQTDLTFVPNNLCNYESTTATNLCMQGVISGLTGLENATCQGDSGGPLFWSHGSEYIQVGLTSFGPATRCGDPSSSIGATSVFTEIHDYADWIDSVMNGSESPKFVATEAKRQAYLNPPSSDSGGGSLGWWSLLLVFSTLLRRRWF</sequence>
<feature type="signal peptide" evidence="3">
    <location>
        <begin position="1"/>
        <end position="25"/>
    </location>
</feature>
<name>A0A9X4EYV0_9VIBR</name>
<dbReference type="InterPro" id="IPR043504">
    <property type="entry name" value="Peptidase_S1_PA_chymotrypsin"/>
</dbReference>
<dbReference type="InterPro" id="IPR001314">
    <property type="entry name" value="Peptidase_S1A"/>
</dbReference>
<dbReference type="PANTHER" id="PTHR24256">
    <property type="entry name" value="TRYPTASE-RELATED"/>
    <property type="match status" value="1"/>
</dbReference>
<gene>
    <name evidence="5" type="ORF">L9W94_18250</name>
    <name evidence="6" type="ORF">PYE67_15685</name>
</gene>
<dbReference type="InterPro" id="IPR033116">
    <property type="entry name" value="TRYPSIN_SER"/>
</dbReference>
<dbReference type="SMART" id="SM00020">
    <property type="entry name" value="Tryp_SPc"/>
    <property type="match status" value="1"/>
</dbReference>
<evidence type="ECO:0000313" key="5">
    <source>
        <dbReference type="EMBL" id="MDE1244041.1"/>
    </source>
</evidence>
<dbReference type="InterPro" id="IPR001254">
    <property type="entry name" value="Trypsin_dom"/>
</dbReference>
<evidence type="ECO:0000256" key="2">
    <source>
        <dbReference type="RuleBase" id="RU363034"/>
    </source>
</evidence>
<dbReference type="NCBIfam" id="TIGR03501">
    <property type="entry name" value="GlyGly_CTERM"/>
    <property type="match status" value="1"/>
</dbReference>
<keyword evidence="1" id="KW-1015">Disulfide bond</keyword>
<dbReference type="Gene3D" id="2.40.10.10">
    <property type="entry name" value="Trypsin-like serine proteases"/>
    <property type="match status" value="1"/>
</dbReference>
<accession>A0A9X4EYV0</accession>
<protein>
    <submittedName>
        <fullName evidence="5">Trypsin-like serine protease</fullName>
        <ecNumber evidence="5">3.4.21.-</ecNumber>
    </submittedName>
</protein>
<keyword evidence="2" id="KW-0720">Serine protease</keyword>
<proteinExistence type="predicted"/>
<dbReference type="InterPro" id="IPR018114">
    <property type="entry name" value="TRYPSIN_HIS"/>
</dbReference>
<organism evidence="5 7">
    <name type="scientific">Vibrio aestuarianus</name>
    <dbReference type="NCBI Taxonomy" id="28171"/>
    <lineage>
        <taxon>Bacteria</taxon>
        <taxon>Pseudomonadati</taxon>
        <taxon>Pseudomonadota</taxon>
        <taxon>Gammaproteobacteria</taxon>
        <taxon>Vibrionales</taxon>
        <taxon>Vibrionaceae</taxon>
        <taxon>Vibrio</taxon>
    </lineage>
</organism>
<dbReference type="InterPro" id="IPR051487">
    <property type="entry name" value="Ser/Thr_Proteases_Immune/Dev"/>
</dbReference>
<evidence type="ECO:0000259" key="4">
    <source>
        <dbReference type="PROSITE" id="PS50240"/>
    </source>
</evidence>
<dbReference type="InterPro" id="IPR009003">
    <property type="entry name" value="Peptidase_S1_PA"/>
</dbReference>
<dbReference type="PROSITE" id="PS00134">
    <property type="entry name" value="TRYPSIN_HIS"/>
    <property type="match status" value="1"/>
</dbReference>
<reference evidence="5 8" key="1">
    <citation type="submission" date="2022-02" db="EMBL/GenBank/DDBJ databases">
        <title>Emergence and expansion in Europe of a Vibrio aestuarianus clonal complex pathogenic for oysters.</title>
        <authorList>
            <person name="Mesnil A."/>
            <person name="Travers M.-A."/>
        </authorList>
    </citation>
    <scope>NUCLEOTIDE SEQUENCE</scope>
    <source>
        <strain evidence="5">19_064_11T1</strain>
        <strain evidence="6 8">U17</strain>
    </source>
</reference>
<evidence type="ECO:0000313" key="8">
    <source>
        <dbReference type="Proteomes" id="UP001241226"/>
    </source>
</evidence>
<dbReference type="EMBL" id="CP118712">
    <property type="protein sequence ID" value="WGK87550.1"/>
    <property type="molecule type" value="Genomic_DNA"/>
</dbReference>